<dbReference type="InterPro" id="IPR020583">
    <property type="entry name" value="Inositol_monoP_metal-BS"/>
</dbReference>
<dbReference type="SUPFAM" id="SSF56655">
    <property type="entry name" value="Carbohydrate phosphatase"/>
    <property type="match status" value="1"/>
</dbReference>
<feature type="binding site" evidence="5">
    <location>
        <position position="96"/>
    </location>
    <ligand>
        <name>Mg(2+)</name>
        <dbReference type="ChEBI" id="CHEBI:18420"/>
        <label>1</label>
        <note>catalytic</note>
    </ligand>
</feature>
<organism evidence="6 7">
    <name type="scientific">Phaeobacter inhibens</name>
    <dbReference type="NCBI Taxonomy" id="221822"/>
    <lineage>
        <taxon>Bacteria</taxon>
        <taxon>Pseudomonadati</taxon>
        <taxon>Pseudomonadota</taxon>
        <taxon>Alphaproteobacteria</taxon>
        <taxon>Rhodobacterales</taxon>
        <taxon>Roseobacteraceae</taxon>
        <taxon>Phaeobacter</taxon>
    </lineage>
</organism>
<evidence type="ECO:0000256" key="3">
    <source>
        <dbReference type="ARBA" id="ARBA00022801"/>
    </source>
</evidence>
<protein>
    <submittedName>
        <fullName evidence="6">Inositol monophosphatase-like protein</fullName>
    </submittedName>
</protein>
<dbReference type="GO" id="GO:0007165">
    <property type="term" value="P:signal transduction"/>
    <property type="evidence" value="ECO:0007669"/>
    <property type="project" value="TreeGrafter"/>
</dbReference>
<feature type="binding site" evidence="5">
    <location>
        <position position="217"/>
    </location>
    <ligand>
        <name>Mg(2+)</name>
        <dbReference type="ChEBI" id="CHEBI:18420"/>
        <label>1</label>
        <note>catalytic</note>
    </ligand>
</feature>
<comment type="cofactor">
    <cofactor evidence="5">
        <name>Mg(2+)</name>
        <dbReference type="ChEBI" id="CHEBI:18420"/>
    </cofactor>
</comment>
<gene>
    <name evidence="6" type="ORF">PhaeoP88_02294</name>
</gene>
<evidence type="ECO:0000256" key="2">
    <source>
        <dbReference type="ARBA" id="ARBA00022723"/>
    </source>
</evidence>
<dbReference type="AlphaFoldDB" id="A0A2I7KAW6"/>
<dbReference type="InterPro" id="IPR000760">
    <property type="entry name" value="Inositol_monophosphatase-like"/>
</dbReference>
<keyword evidence="3" id="KW-0378">Hydrolase</keyword>
<dbReference type="PANTHER" id="PTHR20854">
    <property type="entry name" value="INOSITOL MONOPHOSPHATASE"/>
    <property type="match status" value="1"/>
</dbReference>
<reference evidence="6 7" key="1">
    <citation type="journal article" date="2017" name="Front. Microbiol.">
        <title>Phaeobacter piscinae sp. nov., a species of the Roseobacter group and potential aquaculture probiont.</title>
        <authorList>
            <person name="Sonnenschein E.C."/>
            <person name="Phippen C.B.W."/>
            <person name="Nielsen K.F."/>
            <person name="Mateiu R.V."/>
            <person name="Melchiorsen J."/>
            <person name="Gram L."/>
            <person name="Overmann J."/>
            <person name="Freese H.M."/>
        </authorList>
    </citation>
    <scope>NUCLEOTIDE SEQUENCE [LARGE SCALE GENOMIC DNA]</scope>
    <source>
        <strain evidence="6 7">P88</strain>
    </source>
</reference>
<dbReference type="Gene3D" id="3.30.540.10">
    <property type="entry name" value="Fructose-1,6-Bisphosphatase, subunit A, domain 1"/>
    <property type="match status" value="1"/>
</dbReference>
<dbReference type="GO" id="GO:0006020">
    <property type="term" value="P:inositol metabolic process"/>
    <property type="evidence" value="ECO:0007669"/>
    <property type="project" value="TreeGrafter"/>
</dbReference>
<keyword evidence="4 5" id="KW-0460">Magnesium</keyword>
<evidence type="ECO:0000256" key="5">
    <source>
        <dbReference type="PIRSR" id="PIRSR600760-2"/>
    </source>
</evidence>
<evidence type="ECO:0000313" key="7">
    <source>
        <dbReference type="Proteomes" id="UP000236447"/>
    </source>
</evidence>
<name>A0A2I7KAW6_9RHOB</name>
<dbReference type="GO" id="GO:0046872">
    <property type="term" value="F:metal ion binding"/>
    <property type="evidence" value="ECO:0007669"/>
    <property type="project" value="UniProtKB-KW"/>
</dbReference>
<evidence type="ECO:0000256" key="1">
    <source>
        <dbReference type="ARBA" id="ARBA00009759"/>
    </source>
</evidence>
<keyword evidence="2 5" id="KW-0479">Metal-binding</keyword>
<proteinExistence type="inferred from homology"/>
<sequence length="266" mass="28425">MTMTSSTPERPATEKILQDCVAWAELSASTALSFFRQGTAVDFKADLSPVTLADQTVERELKAAIAARYPDHAILGEETGIEGDCKDHLWVIDPIDGTRSFISGHPLFGMLIAFLSHGQLQAGTISMPALNEVYCGGLGVPATCNGIPIQVSGQRELNSAVLYINEGEKLLENHPAIATRLLQVGQTRRFGYDCYPHALLAAGHVDAVIDYDLKPYDFLAVSAVIEAAGGLMTDWQGKTLTLDSDGAVVSAASPELHATLVDLLNS</sequence>
<reference evidence="6 7" key="2">
    <citation type="journal article" date="2017" name="Genome Biol. Evol.">
        <title>Trajectories and Drivers of Genome Evolution in Surface-Associated Marine Phaeobacter.</title>
        <authorList>
            <person name="Freese H.M."/>
            <person name="Sikorski J."/>
            <person name="Bunk B."/>
            <person name="Scheuner C."/>
            <person name="Meier-Kolthoff J.P."/>
            <person name="Sproer C."/>
            <person name="Gram L."/>
            <person name="Overmann J."/>
        </authorList>
    </citation>
    <scope>NUCLEOTIDE SEQUENCE [LARGE SCALE GENOMIC DNA]</scope>
    <source>
        <strain evidence="6 7">P88</strain>
    </source>
</reference>
<dbReference type="EMBL" id="CP010725">
    <property type="protein sequence ID" value="AUQ99650.1"/>
    <property type="molecule type" value="Genomic_DNA"/>
</dbReference>
<dbReference type="GO" id="GO:0008934">
    <property type="term" value="F:inositol monophosphate 1-phosphatase activity"/>
    <property type="evidence" value="ECO:0007669"/>
    <property type="project" value="TreeGrafter"/>
</dbReference>
<accession>A0A2I7KAW6</accession>
<dbReference type="PANTHER" id="PTHR20854:SF4">
    <property type="entry name" value="INOSITOL-1-MONOPHOSPHATASE-RELATED"/>
    <property type="match status" value="1"/>
</dbReference>
<feature type="binding site" evidence="5">
    <location>
        <position position="77"/>
    </location>
    <ligand>
        <name>Mg(2+)</name>
        <dbReference type="ChEBI" id="CHEBI:18420"/>
        <label>1</label>
        <note>catalytic</note>
    </ligand>
</feature>
<evidence type="ECO:0000256" key="4">
    <source>
        <dbReference type="ARBA" id="ARBA00022842"/>
    </source>
</evidence>
<dbReference type="Proteomes" id="UP000236447">
    <property type="component" value="Chromosome"/>
</dbReference>
<comment type="similarity">
    <text evidence="1">Belongs to the inositol monophosphatase superfamily.</text>
</comment>
<dbReference type="Gene3D" id="3.40.190.80">
    <property type="match status" value="1"/>
</dbReference>
<dbReference type="RefSeq" id="WP_102883747.1">
    <property type="nucleotide sequence ID" value="NZ_CP010725.1"/>
</dbReference>
<evidence type="ECO:0000313" key="6">
    <source>
        <dbReference type="EMBL" id="AUQ99650.1"/>
    </source>
</evidence>
<dbReference type="Pfam" id="PF00459">
    <property type="entry name" value="Inositol_P"/>
    <property type="match status" value="1"/>
</dbReference>
<feature type="binding site" evidence="5">
    <location>
        <position position="95"/>
    </location>
    <ligand>
        <name>Mg(2+)</name>
        <dbReference type="ChEBI" id="CHEBI:18420"/>
        <label>1</label>
        <note>catalytic</note>
    </ligand>
</feature>
<dbReference type="PROSITE" id="PS00629">
    <property type="entry name" value="IMP_1"/>
    <property type="match status" value="1"/>
</dbReference>
<dbReference type="PRINTS" id="PR00377">
    <property type="entry name" value="IMPHPHTASES"/>
</dbReference>
<feature type="binding site" evidence="5">
    <location>
        <position position="93"/>
    </location>
    <ligand>
        <name>Mg(2+)</name>
        <dbReference type="ChEBI" id="CHEBI:18420"/>
        <label>2</label>
    </ligand>
</feature>